<evidence type="ECO:0000256" key="4">
    <source>
        <dbReference type="ARBA" id="ARBA00022989"/>
    </source>
</evidence>
<dbReference type="PANTHER" id="PTHR10010">
    <property type="entry name" value="SOLUTE CARRIER FAMILY 34 SODIUM PHOSPHATE , MEMBER 2-RELATED"/>
    <property type="match status" value="1"/>
</dbReference>
<comment type="subcellular location">
    <subcellularLocation>
        <location evidence="1">Cell membrane</location>
        <topology evidence="1">Multi-pass membrane protein</topology>
    </subcellularLocation>
</comment>
<organism evidence="8 9">
    <name type="scientific">Sediminispirochaeta smaragdinae (strain DSM 11293 / JCM 15392 / SEBR 4228)</name>
    <name type="common">Spirochaeta smaragdinae</name>
    <dbReference type="NCBI Taxonomy" id="573413"/>
    <lineage>
        <taxon>Bacteria</taxon>
        <taxon>Pseudomonadati</taxon>
        <taxon>Spirochaetota</taxon>
        <taxon>Spirochaetia</taxon>
        <taxon>Spirochaetales</taxon>
        <taxon>Spirochaetaceae</taxon>
        <taxon>Sediminispirochaeta</taxon>
    </lineage>
</organism>
<dbReference type="NCBIfam" id="NF037997">
    <property type="entry name" value="Na_Pi_symport"/>
    <property type="match status" value="1"/>
</dbReference>
<keyword evidence="2" id="KW-1003">Cell membrane</keyword>
<dbReference type="InterPro" id="IPR004633">
    <property type="entry name" value="NaPi_cotrn-rel/YqeW-like"/>
</dbReference>
<dbReference type="Gene3D" id="1.20.58.220">
    <property type="entry name" value="Phosphate transport system protein phou homolog 2, domain 2"/>
    <property type="match status" value="1"/>
</dbReference>
<feature type="domain" description="PhoU" evidence="7">
    <location>
        <begin position="489"/>
        <end position="551"/>
    </location>
</feature>
<keyword evidence="9" id="KW-1185">Reference proteome</keyword>
<dbReference type="eggNOG" id="COG1283">
    <property type="taxonomic scope" value="Bacteria"/>
</dbReference>
<dbReference type="GO" id="GO:0044341">
    <property type="term" value="P:sodium-dependent phosphate transport"/>
    <property type="evidence" value="ECO:0007669"/>
    <property type="project" value="InterPro"/>
</dbReference>
<dbReference type="RefSeq" id="WP_013256245.1">
    <property type="nucleotide sequence ID" value="NC_014364.1"/>
</dbReference>
<feature type="transmembrane region" description="Helical" evidence="6">
    <location>
        <begin position="172"/>
        <end position="194"/>
    </location>
</feature>
<dbReference type="InterPro" id="IPR003841">
    <property type="entry name" value="Na/Pi_transpt"/>
</dbReference>
<name>E1R7T1_SEDSS</name>
<proteinExistence type="predicted"/>
<feature type="transmembrane region" description="Helical" evidence="6">
    <location>
        <begin position="84"/>
        <end position="104"/>
    </location>
</feature>
<evidence type="ECO:0000256" key="5">
    <source>
        <dbReference type="ARBA" id="ARBA00023136"/>
    </source>
</evidence>
<dbReference type="GO" id="GO:0005436">
    <property type="term" value="F:sodium:phosphate symporter activity"/>
    <property type="evidence" value="ECO:0007669"/>
    <property type="project" value="InterPro"/>
</dbReference>
<dbReference type="Pfam" id="PF01895">
    <property type="entry name" value="PhoU"/>
    <property type="match status" value="2"/>
</dbReference>
<evidence type="ECO:0000313" key="8">
    <source>
        <dbReference type="EMBL" id="ADK82786.1"/>
    </source>
</evidence>
<feature type="domain" description="PhoU" evidence="7">
    <location>
        <begin position="359"/>
        <end position="445"/>
    </location>
</feature>
<dbReference type="InterPro" id="IPR038078">
    <property type="entry name" value="PhoU-like_sf"/>
</dbReference>
<evidence type="ECO:0000256" key="2">
    <source>
        <dbReference type="ARBA" id="ARBA00022475"/>
    </source>
</evidence>
<accession>E1R7T1</accession>
<dbReference type="OrthoDB" id="9763003at2"/>
<keyword evidence="5 6" id="KW-0472">Membrane</keyword>
<dbReference type="PANTHER" id="PTHR10010:SF46">
    <property type="entry name" value="SODIUM-DEPENDENT PHOSPHATE TRANSPORT PROTEIN 2B"/>
    <property type="match status" value="1"/>
</dbReference>
<evidence type="ECO:0000256" key="6">
    <source>
        <dbReference type="SAM" id="Phobius"/>
    </source>
</evidence>
<dbReference type="HOGENOM" id="CLU_025623_0_1_12"/>
<keyword evidence="4 6" id="KW-1133">Transmembrane helix</keyword>
<dbReference type="GO" id="GO:0005886">
    <property type="term" value="C:plasma membrane"/>
    <property type="evidence" value="ECO:0007669"/>
    <property type="project" value="UniProtKB-SubCell"/>
</dbReference>
<feature type="transmembrane region" description="Helical" evidence="6">
    <location>
        <begin position="293"/>
        <end position="313"/>
    </location>
</feature>
<dbReference type="Proteomes" id="UP000002318">
    <property type="component" value="Chromosome"/>
</dbReference>
<dbReference type="NCBIfam" id="TIGR00704">
    <property type="entry name" value="NaPi_cotrn_rel"/>
    <property type="match status" value="1"/>
</dbReference>
<protein>
    <submittedName>
        <fullName evidence="8">Na/Pi-cotransporter II-related protein</fullName>
    </submittedName>
</protein>
<evidence type="ECO:0000313" key="9">
    <source>
        <dbReference type="Proteomes" id="UP000002318"/>
    </source>
</evidence>
<sequence>MIYTILQIAGSLGLFLFGMRTMSDGIQKAAGERLQAILNFMTGNRFAAIFTGFAITAIIQSSSATTVMVVSFVNAGLLQLTQAIGVIMGANIGTTVTGWIVAILGFKVKISAMALPAIGIGLPLIIIKKLEKEEVGEAIIGFGILFLGLSFLKDSVPDIKNHPEILQFLSNLTGSGLGPFLLFVMVGTLLTIVVQSSSAAMAITLTMAYAGWIDFQTAAAIVLGENIGTTVTAYLASIGTSVNARRASRAHTLFNVFGVFWMMIFFRPFLAMINMMVPGDVFAPGSANLIPSHLAMFHTMFNITNTIICSFFIKQIALVVTTLVPEEKGNVSGNYRLKYISASLQDTPELYLLTIKKELAKMTSIVSEMFDRFWEVFDHPDKKMGGEVERLKGMEDFTDQMQEEITRFLSSCSLDSMNKVSAANVYSMMRITNELESIGDGCYNLIVLAERRYKKKLKIDKEAVEDLRPYADLVHEFLEFITSHLNAHLSRQDLEVAQKIETKINKRRNTLKKNATKRLQHGAEVKAELLYIDVVRHVERIGDHCLNVAESLRQVY</sequence>
<dbReference type="EMBL" id="CP002116">
    <property type="protein sequence ID" value="ADK82786.1"/>
    <property type="molecule type" value="Genomic_DNA"/>
</dbReference>
<keyword evidence="3 6" id="KW-0812">Transmembrane</keyword>
<evidence type="ECO:0000259" key="7">
    <source>
        <dbReference type="Pfam" id="PF01895"/>
    </source>
</evidence>
<feature type="transmembrane region" description="Helical" evidence="6">
    <location>
        <begin position="49"/>
        <end position="72"/>
    </location>
</feature>
<feature type="transmembrane region" description="Helical" evidence="6">
    <location>
        <begin position="134"/>
        <end position="152"/>
    </location>
</feature>
<evidence type="ECO:0000256" key="3">
    <source>
        <dbReference type="ARBA" id="ARBA00022692"/>
    </source>
</evidence>
<feature type="transmembrane region" description="Helical" evidence="6">
    <location>
        <begin position="253"/>
        <end position="273"/>
    </location>
</feature>
<dbReference type="AlphaFoldDB" id="E1R7T1"/>
<gene>
    <name evidence="8" type="ordered locus">Spirs_3700</name>
</gene>
<dbReference type="Pfam" id="PF02690">
    <property type="entry name" value="Na_Pi_cotrans"/>
    <property type="match status" value="2"/>
</dbReference>
<dbReference type="InterPro" id="IPR026022">
    <property type="entry name" value="PhoU_dom"/>
</dbReference>
<dbReference type="KEGG" id="ssm:Spirs_3700"/>
<evidence type="ECO:0000256" key="1">
    <source>
        <dbReference type="ARBA" id="ARBA00004651"/>
    </source>
</evidence>
<reference evidence="8 9" key="1">
    <citation type="journal article" date="2010" name="Stand. Genomic Sci.">
        <title>Complete genome sequence of Spirochaeta smaragdinae type strain (SEBR 4228).</title>
        <authorList>
            <person name="Mavromatis K."/>
            <person name="Yasawong M."/>
            <person name="Chertkov O."/>
            <person name="Lapidus A."/>
            <person name="Lucas S."/>
            <person name="Nolan M."/>
            <person name="Del Rio T.G."/>
            <person name="Tice H."/>
            <person name="Cheng J.F."/>
            <person name="Pitluck S."/>
            <person name="Liolios K."/>
            <person name="Ivanova N."/>
            <person name="Tapia R."/>
            <person name="Han C."/>
            <person name="Bruce D."/>
            <person name="Goodwin L."/>
            <person name="Pati A."/>
            <person name="Chen A."/>
            <person name="Palaniappan K."/>
            <person name="Land M."/>
            <person name="Hauser L."/>
            <person name="Chang Y.J."/>
            <person name="Jeffries C.D."/>
            <person name="Detter J.C."/>
            <person name="Rohde M."/>
            <person name="Brambilla E."/>
            <person name="Spring S."/>
            <person name="Goker M."/>
            <person name="Sikorski J."/>
            <person name="Woyke T."/>
            <person name="Bristow J."/>
            <person name="Eisen J.A."/>
            <person name="Markowitz V."/>
            <person name="Hugenholtz P."/>
            <person name="Klenk H.P."/>
            <person name="Kyrpides N.C."/>
        </authorList>
    </citation>
    <scope>NUCLEOTIDE SEQUENCE [LARGE SCALE GENOMIC DNA]</scope>
    <source>
        <strain evidence="9">DSM 11293 / JCM 15392 / SEBR 4228</strain>
    </source>
</reference>
<dbReference type="SUPFAM" id="SSF109755">
    <property type="entry name" value="PhoU-like"/>
    <property type="match status" value="1"/>
</dbReference>